<name>A0A9P4Q9W8_9PEZI</name>
<evidence type="ECO:0000256" key="5">
    <source>
        <dbReference type="PIRSR" id="PIRSR000097-3"/>
    </source>
</evidence>
<gene>
    <name evidence="7" type="ORF">K431DRAFT_285274</name>
</gene>
<proteinExistence type="inferred from homology"/>
<dbReference type="PROSITE" id="PS00062">
    <property type="entry name" value="ALDOKETO_REDUCTASE_2"/>
    <property type="match status" value="1"/>
</dbReference>
<dbReference type="InterPro" id="IPR020471">
    <property type="entry name" value="AKR"/>
</dbReference>
<evidence type="ECO:0000256" key="2">
    <source>
        <dbReference type="ARBA" id="ARBA00023002"/>
    </source>
</evidence>
<dbReference type="EMBL" id="MU003794">
    <property type="protein sequence ID" value="KAF2721016.1"/>
    <property type="molecule type" value="Genomic_DNA"/>
</dbReference>
<evidence type="ECO:0000256" key="4">
    <source>
        <dbReference type="PIRSR" id="PIRSR000097-2"/>
    </source>
</evidence>
<feature type="site" description="Lowers pKa of active site Tyr" evidence="5">
    <location>
        <position position="112"/>
    </location>
</feature>
<evidence type="ECO:0000256" key="1">
    <source>
        <dbReference type="ARBA" id="ARBA00007905"/>
    </source>
</evidence>
<evidence type="ECO:0000256" key="3">
    <source>
        <dbReference type="PIRSR" id="PIRSR000097-1"/>
    </source>
</evidence>
<dbReference type="Gene3D" id="3.20.20.100">
    <property type="entry name" value="NADP-dependent oxidoreductase domain"/>
    <property type="match status" value="1"/>
</dbReference>
<comment type="similarity">
    <text evidence="1">Belongs to the aldo/keto reductase family.</text>
</comment>
<dbReference type="PANTHER" id="PTHR11732">
    <property type="entry name" value="ALDO/KETO REDUCTASE"/>
    <property type="match status" value="1"/>
</dbReference>
<dbReference type="AlphaFoldDB" id="A0A9P4Q9W8"/>
<dbReference type="InterPro" id="IPR018170">
    <property type="entry name" value="Aldo/ket_reductase_CS"/>
</dbReference>
<dbReference type="PROSITE" id="PS00798">
    <property type="entry name" value="ALDOKETO_REDUCTASE_1"/>
    <property type="match status" value="1"/>
</dbReference>
<accession>A0A9P4Q9W8</accession>
<protein>
    <submittedName>
        <fullName evidence="7">Aldo/keto reductase</fullName>
    </submittedName>
</protein>
<reference evidence="7" key="1">
    <citation type="journal article" date="2020" name="Stud. Mycol.">
        <title>101 Dothideomycetes genomes: a test case for predicting lifestyles and emergence of pathogens.</title>
        <authorList>
            <person name="Haridas S."/>
            <person name="Albert R."/>
            <person name="Binder M."/>
            <person name="Bloem J."/>
            <person name="Labutti K."/>
            <person name="Salamov A."/>
            <person name="Andreopoulos B."/>
            <person name="Baker S."/>
            <person name="Barry K."/>
            <person name="Bills G."/>
            <person name="Bluhm B."/>
            <person name="Cannon C."/>
            <person name="Castanera R."/>
            <person name="Culley D."/>
            <person name="Daum C."/>
            <person name="Ezra D."/>
            <person name="Gonzalez J."/>
            <person name="Henrissat B."/>
            <person name="Kuo A."/>
            <person name="Liang C."/>
            <person name="Lipzen A."/>
            <person name="Lutzoni F."/>
            <person name="Magnuson J."/>
            <person name="Mondo S."/>
            <person name="Nolan M."/>
            <person name="Ohm R."/>
            <person name="Pangilinan J."/>
            <person name="Park H.-J."/>
            <person name="Ramirez L."/>
            <person name="Alfaro M."/>
            <person name="Sun H."/>
            <person name="Tritt A."/>
            <person name="Yoshinaga Y."/>
            <person name="Zwiers L.-H."/>
            <person name="Turgeon B."/>
            <person name="Goodwin S."/>
            <person name="Spatafora J."/>
            <person name="Crous P."/>
            <person name="Grigoriev I."/>
        </authorList>
    </citation>
    <scope>NUCLEOTIDE SEQUENCE</scope>
    <source>
        <strain evidence="7">CBS 116435</strain>
    </source>
</reference>
<comment type="caution">
    <text evidence="7">The sequence shown here is derived from an EMBL/GenBank/DDBJ whole genome shotgun (WGS) entry which is preliminary data.</text>
</comment>
<sequence length="343" mass="37888">MNPQLANFMLGRTPSHILNPEQYHSSPDSKAEMSAPPTFTLNTGAKIPAVGLGTWQSDPGQVTKAVYHAIKSGYRHIDAAFVYGNENEVGDGIKQAISEGIIKREDVFVTSKLWCTYHRTPEKCLDEGLGRLGLEYVDLYLMHWPVPMNPNGNDPMFPKHPDGSRDLETEWKHIDTWTEMEKLPATGKTKAIGVSNYSVKYLEELLPHAKIVPAANQIENHPYLPQQEIADFCREKGIIVEAYSPLGSTGSPLFSEDGIQQVAKKHNVGAGTILISYQVSKGHVVLPKSVTPSRIEENLKTVKLDSSDLEALEKIHKEKGVKRYVYPAFGVALGFPDKPGTSA</sequence>
<dbReference type="InterPro" id="IPR023210">
    <property type="entry name" value="NADP_OxRdtase_dom"/>
</dbReference>
<evidence type="ECO:0000313" key="8">
    <source>
        <dbReference type="Proteomes" id="UP000799441"/>
    </source>
</evidence>
<dbReference type="GO" id="GO:0016491">
    <property type="term" value="F:oxidoreductase activity"/>
    <property type="evidence" value="ECO:0007669"/>
    <property type="project" value="UniProtKB-KW"/>
</dbReference>
<feature type="binding site" evidence="4">
    <location>
        <position position="143"/>
    </location>
    <ligand>
        <name>substrate</name>
    </ligand>
</feature>
<dbReference type="SUPFAM" id="SSF51430">
    <property type="entry name" value="NAD(P)-linked oxidoreductase"/>
    <property type="match status" value="1"/>
</dbReference>
<dbReference type="Proteomes" id="UP000799441">
    <property type="component" value="Unassembled WGS sequence"/>
</dbReference>
<dbReference type="InterPro" id="IPR036812">
    <property type="entry name" value="NAD(P)_OxRdtase_dom_sf"/>
</dbReference>
<dbReference type="PRINTS" id="PR00069">
    <property type="entry name" value="ALDKETRDTASE"/>
</dbReference>
<keyword evidence="2" id="KW-0560">Oxidoreductase</keyword>
<dbReference type="Pfam" id="PF00248">
    <property type="entry name" value="Aldo_ket_red"/>
    <property type="match status" value="1"/>
</dbReference>
<dbReference type="PIRSF" id="PIRSF000097">
    <property type="entry name" value="AKR"/>
    <property type="match status" value="1"/>
</dbReference>
<dbReference type="FunFam" id="3.20.20.100:FF:000007">
    <property type="entry name" value="NAD(P)H-dependent D-xylose reductase xyl1"/>
    <property type="match status" value="1"/>
</dbReference>
<evidence type="ECO:0000313" key="7">
    <source>
        <dbReference type="EMBL" id="KAF2721016.1"/>
    </source>
</evidence>
<organism evidence="7 8">
    <name type="scientific">Polychaeton citri CBS 116435</name>
    <dbReference type="NCBI Taxonomy" id="1314669"/>
    <lineage>
        <taxon>Eukaryota</taxon>
        <taxon>Fungi</taxon>
        <taxon>Dikarya</taxon>
        <taxon>Ascomycota</taxon>
        <taxon>Pezizomycotina</taxon>
        <taxon>Dothideomycetes</taxon>
        <taxon>Dothideomycetidae</taxon>
        <taxon>Capnodiales</taxon>
        <taxon>Capnodiaceae</taxon>
        <taxon>Polychaeton</taxon>
    </lineage>
</organism>
<keyword evidence="8" id="KW-1185">Reference proteome</keyword>
<feature type="domain" description="NADP-dependent oxidoreductase" evidence="6">
    <location>
        <begin position="50"/>
        <end position="315"/>
    </location>
</feature>
<dbReference type="OrthoDB" id="416253at2759"/>
<evidence type="ECO:0000259" key="6">
    <source>
        <dbReference type="Pfam" id="PF00248"/>
    </source>
</evidence>
<feature type="active site" description="Proton donor" evidence="3">
    <location>
        <position position="83"/>
    </location>
</feature>